<organism evidence="2 3">
    <name type="scientific">Puccinia graminis f. sp. tritici</name>
    <dbReference type="NCBI Taxonomy" id="56615"/>
    <lineage>
        <taxon>Eukaryota</taxon>
        <taxon>Fungi</taxon>
        <taxon>Dikarya</taxon>
        <taxon>Basidiomycota</taxon>
        <taxon>Pucciniomycotina</taxon>
        <taxon>Pucciniomycetes</taxon>
        <taxon>Pucciniales</taxon>
        <taxon>Pucciniaceae</taxon>
        <taxon>Puccinia</taxon>
    </lineage>
</organism>
<comment type="caution">
    <text evidence="2">The sequence shown here is derived from an EMBL/GenBank/DDBJ whole genome shotgun (WGS) entry which is preliminary data.</text>
</comment>
<dbReference type="AlphaFoldDB" id="A0A5B0S6L1"/>
<feature type="region of interest" description="Disordered" evidence="1">
    <location>
        <begin position="1"/>
        <end position="37"/>
    </location>
</feature>
<evidence type="ECO:0000313" key="2">
    <source>
        <dbReference type="EMBL" id="KAA1133438.1"/>
    </source>
</evidence>
<feature type="compositionally biased region" description="Basic and acidic residues" evidence="1">
    <location>
        <begin position="11"/>
        <end position="26"/>
    </location>
</feature>
<protein>
    <submittedName>
        <fullName evidence="2">Uncharacterized protein</fullName>
    </submittedName>
</protein>
<feature type="compositionally biased region" description="Acidic residues" evidence="1">
    <location>
        <begin position="27"/>
        <end position="36"/>
    </location>
</feature>
<name>A0A5B0S6L1_PUCGR</name>
<accession>A0A5B0S6L1</accession>
<gene>
    <name evidence="2" type="ORF">PGTUg99_010129</name>
</gene>
<reference evidence="2 3" key="1">
    <citation type="submission" date="2019-05" db="EMBL/GenBank/DDBJ databases">
        <title>Emergence of the Ug99 lineage of the wheat stem rust pathogen through somatic hybridization.</title>
        <authorList>
            <person name="Li F."/>
            <person name="Upadhyaya N.M."/>
            <person name="Sperschneider J."/>
            <person name="Matny O."/>
            <person name="Nguyen-Phuc H."/>
            <person name="Mago R."/>
            <person name="Raley C."/>
            <person name="Miller M.E."/>
            <person name="Silverstein K.A.T."/>
            <person name="Henningsen E."/>
            <person name="Hirsch C.D."/>
            <person name="Visser B."/>
            <person name="Pretorius Z.A."/>
            <person name="Steffenson B.J."/>
            <person name="Schwessinger B."/>
            <person name="Dodds P.N."/>
            <person name="Figueroa M."/>
        </authorList>
    </citation>
    <scope>NUCLEOTIDE SEQUENCE [LARGE SCALE GENOMIC DNA]</scope>
    <source>
        <strain evidence="2 3">Ug99</strain>
    </source>
</reference>
<dbReference type="Proteomes" id="UP000325313">
    <property type="component" value="Unassembled WGS sequence"/>
</dbReference>
<evidence type="ECO:0000256" key="1">
    <source>
        <dbReference type="SAM" id="MobiDB-lite"/>
    </source>
</evidence>
<evidence type="ECO:0000313" key="3">
    <source>
        <dbReference type="Proteomes" id="UP000325313"/>
    </source>
</evidence>
<dbReference type="EMBL" id="VDEP01000071">
    <property type="protein sequence ID" value="KAA1133438.1"/>
    <property type="molecule type" value="Genomic_DNA"/>
</dbReference>
<sequence length="101" mass="11423">MKPTKAAIPKPDYRDLRLGEEEAGGREEEDEEEEEEVFRPLSNKVSVFQLLAWFSNLALAGFRQAKLFSSAFFTSYSASTEAQHPPPLLNNTLKKESKLAF</sequence>
<proteinExistence type="predicted"/>